<dbReference type="GO" id="GO:0003700">
    <property type="term" value="F:DNA-binding transcription factor activity"/>
    <property type="evidence" value="ECO:0007669"/>
    <property type="project" value="TreeGrafter"/>
</dbReference>
<keyword evidence="1" id="KW-0805">Transcription regulation</keyword>
<sequence length="202" mass="22296">MNRSPAADRIVSAAVTHFAHRGYDASSLADIAEAVGIRKASLYAHFDNKDDLYMQIFAEALRMEQDIAHQCFVSEESKTLPGLTYCTNLIARYDESDYLKFLLRAGYMPPAVLAVPIYSGHETYLAQLQEAFTGRLRAWTDTPDTLADEDVQLYSHAYIGIVDSLQVKLVYTDTAHAAVRLTALERMLSNALATAIKSGAVA</sequence>
<keyword evidence="3" id="KW-0804">Transcription</keyword>
<dbReference type="Gene3D" id="1.10.10.60">
    <property type="entry name" value="Homeodomain-like"/>
    <property type="match status" value="1"/>
</dbReference>
<dbReference type="EMBL" id="FOEV01000013">
    <property type="protein sequence ID" value="SER18133.1"/>
    <property type="molecule type" value="Genomic_DNA"/>
</dbReference>
<dbReference type="RefSeq" id="WP_074828476.1">
    <property type="nucleotide sequence ID" value="NZ_FOEV01000013.1"/>
</dbReference>
<accession>A0A9X8MFZ9</accession>
<protein>
    <submittedName>
        <fullName evidence="6">Transcriptional regulator, TetR family</fullName>
    </submittedName>
</protein>
<dbReference type="GeneID" id="300268036"/>
<name>A0A9X8MFZ9_9PSED</name>
<proteinExistence type="predicted"/>
<feature type="domain" description="HTH tetR-type" evidence="5">
    <location>
        <begin position="4"/>
        <end position="64"/>
    </location>
</feature>
<evidence type="ECO:0000256" key="2">
    <source>
        <dbReference type="ARBA" id="ARBA00023125"/>
    </source>
</evidence>
<evidence type="ECO:0000259" key="5">
    <source>
        <dbReference type="PROSITE" id="PS50977"/>
    </source>
</evidence>
<dbReference type="Proteomes" id="UP000183210">
    <property type="component" value="Unassembled WGS sequence"/>
</dbReference>
<evidence type="ECO:0000256" key="4">
    <source>
        <dbReference type="PROSITE-ProRule" id="PRU00335"/>
    </source>
</evidence>
<gene>
    <name evidence="6" type="ORF">SAMN05216409_113114</name>
</gene>
<dbReference type="InterPro" id="IPR009057">
    <property type="entry name" value="Homeodomain-like_sf"/>
</dbReference>
<dbReference type="InterPro" id="IPR050109">
    <property type="entry name" value="HTH-type_TetR-like_transc_reg"/>
</dbReference>
<dbReference type="Gene3D" id="1.10.357.10">
    <property type="entry name" value="Tetracycline Repressor, domain 2"/>
    <property type="match status" value="1"/>
</dbReference>
<evidence type="ECO:0000313" key="7">
    <source>
        <dbReference type="Proteomes" id="UP000183210"/>
    </source>
</evidence>
<evidence type="ECO:0000256" key="3">
    <source>
        <dbReference type="ARBA" id="ARBA00023163"/>
    </source>
</evidence>
<organism evidence="6 7">
    <name type="scientific">Pseudomonas lutea</name>
    <dbReference type="NCBI Taxonomy" id="243924"/>
    <lineage>
        <taxon>Bacteria</taxon>
        <taxon>Pseudomonadati</taxon>
        <taxon>Pseudomonadota</taxon>
        <taxon>Gammaproteobacteria</taxon>
        <taxon>Pseudomonadales</taxon>
        <taxon>Pseudomonadaceae</taxon>
        <taxon>Pseudomonas</taxon>
    </lineage>
</organism>
<reference evidence="6 7" key="1">
    <citation type="submission" date="2016-10" db="EMBL/GenBank/DDBJ databases">
        <authorList>
            <person name="Varghese N."/>
            <person name="Submissions S."/>
        </authorList>
    </citation>
    <scope>NUCLEOTIDE SEQUENCE [LARGE SCALE GENOMIC DNA]</scope>
    <source>
        <strain evidence="6 7">LMG 21974</strain>
    </source>
</reference>
<keyword evidence="2 4" id="KW-0238">DNA-binding</keyword>
<dbReference type="Pfam" id="PF00440">
    <property type="entry name" value="TetR_N"/>
    <property type="match status" value="1"/>
</dbReference>
<dbReference type="SUPFAM" id="SSF46689">
    <property type="entry name" value="Homeodomain-like"/>
    <property type="match status" value="1"/>
</dbReference>
<comment type="caution">
    <text evidence="6">The sequence shown here is derived from an EMBL/GenBank/DDBJ whole genome shotgun (WGS) entry which is preliminary data.</text>
</comment>
<evidence type="ECO:0000313" key="6">
    <source>
        <dbReference type="EMBL" id="SER18133.1"/>
    </source>
</evidence>
<dbReference type="InterPro" id="IPR001647">
    <property type="entry name" value="HTH_TetR"/>
</dbReference>
<dbReference type="AlphaFoldDB" id="A0A9X8MFZ9"/>
<dbReference type="PRINTS" id="PR00455">
    <property type="entry name" value="HTHTETR"/>
</dbReference>
<dbReference type="PANTHER" id="PTHR30055">
    <property type="entry name" value="HTH-TYPE TRANSCRIPTIONAL REGULATOR RUTR"/>
    <property type="match status" value="1"/>
</dbReference>
<evidence type="ECO:0000256" key="1">
    <source>
        <dbReference type="ARBA" id="ARBA00023015"/>
    </source>
</evidence>
<dbReference type="GO" id="GO:0000976">
    <property type="term" value="F:transcription cis-regulatory region binding"/>
    <property type="evidence" value="ECO:0007669"/>
    <property type="project" value="TreeGrafter"/>
</dbReference>
<dbReference type="PANTHER" id="PTHR30055:SF238">
    <property type="entry name" value="MYCOFACTOCIN BIOSYNTHESIS TRANSCRIPTIONAL REGULATOR MFTR-RELATED"/>
    <property type="match status" value="1"/>
</dbReference>
<feature type="DNA-binding region" description="H-T-H motif" evidence="4">
    <location>
        <begin position="27"/>
        <end position="46"/>
    </location>
</feature>
<dbReference type="PROSITE" id="PS50977">
    <property type="entry name" value="HTH_TETR_2"/>
    <property type="match status" value="1"/>
</dbReference>